<gene>
    <name evidence="1" type="ORF">BDV95DRAFT_327727</name>
</gene>
<reference evidence="1 2" key="1">
    <citation type="submission" date="2020-01" db="EMBL/GenBank/DDBJ databases">
        <authorList>
            <consortium name="DOE Joint Genome Institute"/>
            <person name="Haridas S."/>
            <person name="Albert R."/>
            <person name="Binder M."/>
            <person name="Bloem J."/>
            <person name="Labutti K."/>
            <person name="Salamov A."/>
            <person name="Andreopoulos B."/>
            <person name="Baker S.E."/>
            <person name="Barry K."/>
            <person name="Bills G."/>
            <person name="Bluhm B.H."/>
            <person name="Cannon C."/>
            <person name="Castanera R."/>
            <person name="Culley D.E."/>
            <person name="Daum C."/>
            <person name="Ezra D."/>
            <person name="Gonzalez J.B."/>
            <person name="Henrissat B."/>
            <person name="Kuo A."/>
            <person name="Liang C."/>
            <person name="Lipzen A."/>
            <person name="Lutzoni F."/>
            <person name="Magnuson J."/>
            <person name="Mondo S."/>
            <person name="Nolan M."/>
            <person name="Ohm R."/>
            <person name="Pangilinan J."/>
            <person name="Park H.-J.H."/>
            <person name="Ramirez L."/>
            <person name="Alfaro M."/>
            <person name="Sun H."/>
            <person name="Tritt A."/>
            <person name="Yoshinaga Y."/>
            <person name="Zwiers L.-H.L."/>
            <person name="Turgeon B.G."/>
            <person name="Goodwin S.B."/>
            <person name="Spatafora J.W."/>
            <person name="Crous P.W."/>
            <person name="Grigoriev I.V."/>
        </authorList>
    </citation>
    <scope>NUCLEOTIDE SEQUENCE [LARGE SCALE GENOMIC DNA]</scope>
    <source>
        <strain evidence="1 2">CBS 611.86</strain>
    </source>
</reference>
<dbReference type="OrthoDB" id="3786918at2759"/>
<accession>A0A7C8MT28</accession>
<proteinExistence type="predicted"/>
<comment type="caution">
    <text evidence="1">The sequence shown here is derived from an EMBL/GenBank/DDBJ whole genome shotgun (WGS) entry which is preliminary data.</text>
</comment>
<protein>
    <submittedName>
        <fullName evidence="1">Uncharacterized protein</fullName>
    </submittedName>
</protein>
<evidence type="ECO:0000313" key="1">
    <source>
        <dbReference type="EMBL" id="KAF2874245.1"/>
    </source>
</evidence>
<dbReference type="Proteomes" id="UP000481861">
    <property type="component" value="Unassembled WGS sequence"/>
</dbReference>
<keyword evidence="2" id="KW-1185">Reference proteome</keyword>
<dbReference type="EMBL" id="JAADJZ010000006">
    <property type="protein sequence ID" value="KAF2874245.1"/>
    <property type="molecule type" value="Genomic_DNA"/>
</dbReference>
<evidence type="ECO:0000313" key="2">
    <source>
        <dbReference type="Proteomes" id="UP000481861"/>
    </source>
</evidence>
<organism evidence="1 2">
    <name type="scientific">Massariosphaeria phaeospora</name>
    <dbReference type="NCBI Taxonomy" id="100035"/>
    <lineage>
        <taxon>Eukaryota</taxon>
        <taxon>Fungi</taxon>
        <taxon>Dikarya</taxon>
        <taxon>Ascomycota</taxon>
        <taxon>Pezizomycotina</taxon>
        <taxon>Dothideomycetes</taxon>
        <taxon>Pleosporomycetidae</taxon>
        <taxon>Pleosporales</taxon>
        <taxon>Pleosporales incertae sedis</taxon>
        <taxon>Massariosphaeria</taxon>
    </lineage>
</organism>
<sequence>MDLAIGVAVAGYYYLWTPPNAQPPPDTLLRVPPEVRLRVYDYLFDEQDATQSTSQFLRPLLTCRLIYTEAWPMAFSRADFHCHTPEFYNRRFDMNSSVANFMTTKILRLPSVKLDRVRNVTISWRRGQLSVEELRRLFRELQYSPVQLDRLTFKIKHMNVLAQFGCKNAPLSPTVRDFALYVTWELPLLDNIKKIVFPSPDMEAKRNYQHLFAPDKPRISTSAIGGYTTFEPVPKKLGDWQYKVLREEPSVKTWILELTHPGLAK</sequence>
<dbReference type="AlphaFoldDB" id="A0A7C8MT28"/>
<name>A0A7C8MT28_9PLEO</name>